<dbReference type="InterPro" id="IPR001763">
    <property type="entry name" value="Rhodanese-like_dom"/>
</dbReference>
<organism evidence="3 4">
    <name type="scientific">SAR92 clade bacterium H455</name>
    <dbReference type="NCBI Taxonomy" id="2974818"/>
    <lineage>
        <taxon>Bacteria</taxon>
        <taxon>Pseudomonadati</taxon>
        <taxon>Pseudomonadota</taxon>
        <taxon>Gammaproteobacteria</taxon>
        <taxon>Cellvibrionales</taxon>
        <taxon>Porticoccaceae</taxon>
        <taxon>SAR92 clade</taxon>
    </lineage>
</organism>
<dbReference type="Pfam" id="PF00581">
    <property type="entry name" value="Rhodanese"/>
    <property type="match status" value="1"/>
</dbReference>
<name>A0ABY5TQH9_9GAMM</name>
<reference evidence="3" key="1">
    <citation type="submission" date="2022-08" db="EMBL/GenBank/DDBJ databases">
        <title>Catabolic pathway analysis in culturable SAR92 clade bacteria reveals their overlooked roles in DMSP degradation in coastal seas.</title>
        <authorList>
            <person name="He X."/>
            <person name="Zhang X."/>
            <person name="Zhang Y."/>
        </authorList>
    </citation>
    <scope>NUCLEOTIDE SEQUENCE</scope>
    <source>
        <strain evidence="3">H455</strain>
    </source>
</reference>
<keyword evidence="4" id="KW-1185">Reference proteome</keyword>
<dbReference type="PANTHER" id="PTHR43031">
    <property type="entry name" value="FAD-DEPENDENT OXIDOREDUCTASE"/>
    <property type="match status" value="1"/>
</dbReference>
<accession>A0ABY5TQH9</accession>
<keyword evidence="1" id="KW-0812">Transmembrane</keyword>
<dbReference type="Proteomes" id="UP001059934">
    <property type="component" value="Chromosome"/>
</dbReference>
<dbReference type="CDD" id="cd00158">
    <property type="entry name" value="RHOD"/>
    <property type="match status" value="1"/>
</dbReference>
<dbReference type="InterPro" id="IPR036873">
    <property type="entry name" value="Rhodanese-like_dom_sf"/>
</dbReference>
<evidence type="ECO:0000256" key="1">
    <source>
        <dbReference type="SAM" id="Phobius"/>
    </source>
</evidence>
<dbReference type="PROSITE" id="PS50206">
    <property type="entry name" value="RHODANESE_3"/>
    <property type="match status" value="1"/>
</dbReference>
<dbReference type="SMART" id="SM00450">
    <property type="entry name" value="RHOD"/>
    <property type="match status" value="1"/>
</dbReference>
<gene>
    <name evidence="3" type="ORF">NYF23_01755</name>
</gene>
<keyword evidence="1" id="KW-1133">Transmembrane helix</keyword>
<keyword evidence="1" id="KW-0472">Membrane</keyword>
<evidence type="ECO:0000313" key="4">
    <source>
        <dbReference type="Proteomes" id="UP001059934"/>
    </source>
</evidence>
<sequence>MNIFIFVSEQWLLISLLLALIGVFLFTEQSKSGKTLGTAELVRLMNNDQAVVVDVRTTAEFESGHIHGSRNIPHTKLASRIGELEKSRGKTIVVVDKIGQHSGGAGKLLTKDNYDARRLSGGISEWQGAGLPLVTGK</sequence>
<dbReference type="PANTHER" id="PTHR43031:SF18">
    <property type="entry name" value="RHODANESE-RELATED SULFURTRANSFERASES"/>
    <property type="match status" value="1"/>
</dbReference>
<evidence type="ECO:0000259" key="2">
    <source>
        <dbReference type="PROSITE" id="PS50206"/>
    </source>
</evidence>
<feature type="domain" description="Rhodanese" evidence="2">
    <location>
        <begin position="46"/>
        <end position="135"/>
    </location>
</feature>
<dbReference type="EMBL" id="CP103416">
    <property type="protein sequence ID" value="UVW35346.1"/>
    <property type="molecule type" value="Genomic_DNA"/>
</dbReference>
<protein>
    <submittedName>
        <fullName evidence="3">Rhodanese-like domain-containing protein</fullName>
    </submittedName>
</protein>
<dbReference type="InterPro" id="IPR050229">
    <property type="entry name" value="GlpE_sulfurtransferase"/>
</dbReference>
<dbReference type="SUPFAM" id="SSF52821">
    <property type="entry name" value="Rhodanese/Cell cycle control phosphatase"/>
    <property type="match status" value="1"/>
</dbReference>
<proteinExistence type="predicted"/>
<dbReference type="Gene3D" id="3.40.250.10">
    <property type="entry name" value="Rhodanese-like domain"/>
    <property type="match status" value="1"/>
</dbReference>
<evidence type="ECO:0000313" key="3">
    <source>
        <dbReference type="EMBL" id="UVW35346.1"/>
    </source>
</evidence>
<feature type="transmembrane region" description="Helical" evidence="1">
    <location>
        <begin position="6"/>
        <end position="26"/>
    </location>
</feature>